<evidence type="ECO:0000313" key="3">
    <source>
        <dbReference type="Proteomes" id="UP000237883"/>
    </source>
</evidence>
<keyword evidence="1" id="KW-0812">Transmembrane</keyword>
<reference evidence="3" key="1">
    <citation type="submission" date="2018-02" db="EMBL/GenBank/DDBJ databases">
        <authorList>
            <person name="Holder M.E."/>
            <person name="Ajami N.J."/>
            <person name="Petrosino J.F."/>
        </authorList>
    </citation>
    <scope>NUCLEOTIDE SEQUENCE [LARGE SCALE GENOMIC DNA]</scope>
    <source>
        <strain evidence="3">CCUG 47132</strain>
    </source>
</reference>
<dbReference type="RefSeq" id="WP_106057576.1">
    <property type="nucleotide sequence ID" value="NZ_CP027228.1"/>
</dbReference>
<proteinExistence type="predicted"/>
<dbReference type="EMBL" id="CP027228">
    <property type="protein sequence ID" value="AVM48521.1"/>
    <property type="molecule type" value="Genomic_DNA"/>
</dbReference>
<gene>
    <name evidence="2" type="ORF">C5Q96_06535</name>
</gene>
<keyword evidence="3" id="KW-1185">Reference proteome</keyword>
<keyword evidence="1" id="KW-0472">Membrane</keyword>
<feature type="transmembrane region" description="Helical" evidence="1">
    <location>
        <begin position="155"/>
        <end position="178"/>
    </location>
</feature>
<accession>A0A2S0L5F7</accession>
<dbReference type="GeneID" id="78391918"/>
<feature type="transmembrane region" description="Helical" evidence="1">
    <location>
        <begin position="184"/>
        <end position="202"/>
    </location>
</feature>
<evidence type="ECO:0000313" key="2">
    <source>
        <dbReference type="EMBL" id="AVM48521.1"/>
    </source>
</evidence>
<name>A0A2S0L5F7_9FIRM</name>
<feature type="transmembrane region" description="Helical" evidence="1">
    <location>
        <begin position="12"/>
        <end position="32"/>
    </location>
</feature>
<evidence type="ECO:0000256" key="1">
    <source>
        <dbReference type="SAM" id="Phobius"/>
    </source>
</evidence>
<keyword evidence="1" id="KW-1133">Transmembrane helix</keyword>
<dbReference type="KEGG" id="mdv:C5Q96_06535"/>
<organism evidence="2 3">
    <name type="scientific">Mogibacterium diversum</name>
    <dbReference type="NCBI Taxonomy" id="114527"/>
    <lineage>
        <taxon>Bacteria</taxon>
        <taxon>Bacillati</taxon>
        <taxon>Bacillota</taxon>
        <taxon>Clostridia</taxon>
        <taxon>Peptostreptococcales</taxon>
        <taxon>Anaerovoracaceae</taxon>
        <taxon>Mogibacterium</taxon>
    </lineage>
</organism>
<dbReference type="AlphaFoldDB" id="A0A2S0L5F7"/>
<dbReference type="Proteomes" id="UP000237883">
    <property type="component" value="Chromosome"/>
</dbReference>
<protein>
    <submittedName>
        <fullName evidence="2">Uncharacterized protein</fullName>
    </submittedName>
</protein>
<sequence>MSMKNSNTINIISIFLVVVLIISLFPTISFAGEPTKLDSNNKLIIKKISKNKVKVIDGKDEALISIVESDNKITVKVSEKNPEKNSYFIADKATGKIYSSETKNTVDIKELFNDDTMLQKDSNSTLVQNRLLKAGRSGYVGTVNQFISYKQLSKLVTSSSSAASIAGAILTILGYVGITAANPIAGVVSIIGGIVTVIQLGIGSKSPYHGIIIKMKKYRHVRYRAGMRLVRYSYEIAGVSRK</sequence>